<evidence type="ECO:0000313" key="1">
    <source>
        <dbReference type="EMBL" id="CCA77044.1"/>
    </source>
</evidence>
<reference evidence="1 2" key="1">
    <citation type="journal article" date="2011" name="PLoS Pathog.">
        <title>Endophytic Life Strategies Decoded by Genome and Transcriptome Analyses of the Mutualistic Root Symbiont Piriformospora indica.</title>
        <authorList>
            <person name="Zuccaro A."/>
            <person name="Lahrmann U."/>
            <person name="Guldener U."/>
            <person name="Langen G."/>
            <person name="Pfiffi S."/>
            <person name="Biedenkopf D."/>
            <person name="Wong P."/>
            <person name="Samans B."/>
            <person name="Grimm C."/>
            <person name="Basiewicz M."/>
            <person name="Murat C."/>
            <person name="Martin F."/>
            <person name="Kogel K.H."/>
        </authorList>
    </citation>
    <scope>NUCLEOTIDE SEQUENCE [LARGE SCALE GENOMIC DNA]</scope>
    <source>
        <strain evidence="1 2">DSM 11827</strain>
    </source>
</reference>
<dbReference type="Proteomes" id="UP000007148">
    <property type="component" value="Unassembled WGS sequence"/>
</dbReference>
<gene>
    <name evidence="1" type="ORF">PIIN_11029</name>
</gene>
<protein>
    <submittedName>
        <fullName evidence="1">Uncharacterized protein</fullName>
    </submittedName>
</protein>
<name>G4U0F1_SERID</name>
<dbReference type="InParanoid" id="G4U0F1"/>
<dbReference type="HOGENOM" id="CLU_2484149_0_0_1"/>
<proteinExistence type="predicted"/>
<keyword evidence="2" id="KW-1185">Reference proteome</keyword>
<evidence type="ECO:0000313" key="2">
    <source>
        <dbReference type="Proteomes" id="UP000007148"/>
    </source>
</evidence>
<comment type="caution">
    <text evidence="1">The sequence shown here is derived from an EMBL/GenBank/DDBJ whole genome shotgun (WGS) entry which is preliminary data.</text>
</comment>
<dbReference type="EMBL" id="CAFZ01001216">
    <property type="protein sequence ID" value="CCA77044.1"/>
    <property type="molecule type" value="Genomic_DNA"/>
</dbReference>
<accession>G4U0F1</accession>
<organism evidence="1 2">
    <name type="scientific">Serendipita indica (strain DSM 11827)</name>
    <name type="common">Root endophyte fungus</name>
    <name type="synonym">Piriformospora indica</name>
    <dbReference type="NCBI Taxonomy" id="1109443"/>
    <lineage>
        <taxon>Eukaryota</taxon>
        <taxon>Fungi</taxon>
        <taxon>Dikarya</taxon>
        <taxon>Basidiomycota</taxon>
        <taxon>Agaricomycotina</taxon>
        <taxon>Agaricomycetes</taxon>
        <taxon>Sebacinales</taxon>
        <taxon>Serendipitaceae</taxon>
        <taxon>Serendipita</taxon>
    </lineage>
</organism>
<dbReference type="AlphaFoldDB" id="G4U0F1"/>
<sequence length="87" mass="9687">MASGPQKLEVPGLYTVVRFVVLTEFARPAVYASFEEHFQDFTALESLEIQSKAPMSTELYKKIRDHLTVSTKGSSLAQMPPLLPKST</sequence>